<dbReference type="Pfam" id="PF02491">
    <property type="entry name" value="SHS2_FTSA"/>
    <property type="match status" value="1"/>
</dbReference>
<sequence length="410" mass="44674">MAQIIVGLDIGTSKVCALVASVEENGDVNILGLAKSPCDGFIRGGIFNIDTISRAIRNVISMVENQSGEAVKKVIVGVAGSDIKGILSTSVITTRAPNHEITKEDVARLIQDAKNVRYPSDKIILHTLPQEFKVDGIEHIKDPIGMIGIRVEATVHIVTASVSLIENFRRTVNRAGLEVEEFVFQPLASAYSVLEPEEIEIGVALIDIGAGTTDVAVFEDGILRYTGSLPIAGERITGDIRKAFRIQKYLAEELKVKEGYAYLDAITEDKSIIVHGIGSREPFEITRSMLCQVIQPRVEEIFEILYEEHLRKQGFARSLSAGIVLTGGTALLKGIVELASKKFEMPARLGIPTKGFAGGFLEEVQNPIYSTAAGLVLYKAEEIKQGMKSKGSIINETVKKLKDFFKTIFG</sequence>
<comment type="subunit">
    <text evidence="5">Self-interacts. Interacts with FtsZ.</text>
</comment>
<evidence type="ECO:0000313" key="8">
    <source>
        <dbReference type="EMBL" id="CUT01858.1"/>
    </source>
</evidence>
<keyword evidence="3 5" id="KW-0472">Membrane</keyword>
<dbReference type="HAMAP" id="MF_02033">
    <property type="entry name" value="FtsA"/>
    <property type="match status" value="1"/>
</dbReference>
<evidence type="ECO:0000256" key="4">
    <source>
        <dbReference type="ARBA" id="ARBA00023306"/>
    </source>
</evidence>
<evidence type="ECO:0000259" key="7">
    <source>
        <dbReference type="SMART" id="SM00842"/>
    </source>
</evidence>
<evidence type="ECO:0000256" key="5">
    <source>
        <dbReference type="HAMAP-Rule" id="MF_02033"/>
    </source>
</evidence>
<proteinExistence type="inferred from homology"/>
<name>A0A656D6V5_KRYT1</name>
<dbReference type="PANTHER" id="PTHR32432:SF4">
    <property type="entry name" value="CELL DIVISION PROTEIN FTSA"/>
    <property type="match status" value="1"/>
</dbReference>
<dbReference type="SUPFAM" id="SSF53067">
    <property type="entry name" value="Actin-like ATPase domain"/>
    <property type="match status" value="2"/>
</dbReference>
<dbReference type="EMBL" id="CZVU01000041">
    <property type="protein sequence ID" value="CUT01858.1"/>
    <property type="molecule type" value="Genomic_DNA"/>
</dbReference>
<dbReference type="InterPro" id="IPR050696">
    <property type="entry name" value="FtsA/MreB"/>
</dbReference>
<comment type="function">
    <text evidence="5 6">Cell division protein that is involved in the assembly of the Z ring. May serve as a membrane anchor for the Z ring.</text>
</comment>
<dbReference type="GO" id="GO:0032153">
    <property type="term" value="C:cell division site"/>
    <property type="evidence" value="ECO:0007669"/>
    <property type="project" value="UniProtKB-UniRule"/>
</dbReference>
<evidence type="ECO:0000313" key="9">
    <source>
        <dbReference type="Proteomes" id="UP000243065"/>
    </source>
</evidence>
<dbReference type="InterPro" id="IPR043129">
    <property type="entry name" value="ATPase_NBD"/>
</dbReference>
<keyword evidence="2 5" id="KW-0132">Cell division</keyword>
<dbReference type="GO" id="GO:0009898">
    <property type="term" value="C:cytoplasmic side of plasma membrane"/>
    <property type="evidence" value="ECO:0007669"/>
    <property type="project" value="UniProtKB-UniRule"/>
</dbReference>
<dbReference type="PANTHER" id="PTHR32432">
    <property type="entry name" value="CELL DIVISION PROTEIN FTSA-RELATED"/>
    <property type="match status" value="1"/>
</dbReference>
<dbReference type="InterPro" id="IPR003494">
    <property type="entry name" value="SHS2_FtsA"/>
</dbReference>
<dbReference type="Pfam" id="PF14450">
    <property type="entry name" value="FtsA"/>
    <property type="match status" value="1"/>
</dbReference>
<dbReference type="OrthoDB" id="9768127at2"/>
<feature type="domain" description="SHS2" evidence="7">
    <location>
        <begin position="5"/>
        <end position="193"/>
    </location>
</feature>
<protein>
    <recommendedName>
        <fullName evidence="5 6">Cell division protein FtsA</fullName>
    </recommendedName>
</protein>
<comment type="subcellular location">
    <subcellularLocation>
        <location evidence="5">Cell membrane</location>
        <topology evidence="5">Peripheral membrane protein</topology>
        <orientation evidence="5">Cytoplasmic side</orientation>
    </subcellularLocation>
    <text evidence="5">Localizes to the Z ring in an FtsZ-dependent manner. Targeted to the membrane through a conserved C-terminal amphipathic helix.</text>
</comment>
<reference evidence="8 9" key="1">
    <citation type="submission" date="2015-11" db="EMBL/GenBank/DDBJ databases">
        <authorList>
            <person name="Varghese N."/>
        </authorList>
    </citation>
    <scope>NUCLEOTIDE SEQUENCE [LARGE SCALE GENOMIC DNA]</scope>
    <source>
        <strain evidence="8 9">JGI-24</strain>
    </source>
</reference>
<dbReference type="NCBIfam" id="TIGR01174">
    <property type="entry name" value="ftsA"/>
    <property type="match status" value="1"/>
</dbReference>
<comment type="similarity">
    <text evidence="5 6">Belongs to the FtsA/MreB family.</text>
</comment>
<dbReference type="PIRSF" id="PIRSF003101">
    <property type="entry name" value="FtsA"/>
    <property type="match status" value="1"/>
</dbReference>
<dbReference type="RefSeq" id="WP_072150413.1">
    <property type="nucleotide sequence ID" value="NZ_CZVU01000041.1"/>
</dbReference>
<organism evidence="8 9">
    <name type="scientific">Kryptobacter tengchongensis</name>
    <dbReference type="NCBI Taxonomy" id="1643429"/>
    <lineage>
        <taxon>Bacteria</taxon>
        <taxon>Pseudomonadati</taxon>
        <taxon>Candidatus Kryptoniota</taxon>
        <taxon>Candidatus Kryptobacter</taxon>
    </lineage>
</organism>
<dbReference type="Gene3D" id="3.30.1490.110">
    <property type="match status" value="1"/>
</dbReference>
<dbReference type="CDD" id="cd24048">
    <property type="entry name" value="ASKHA_NBD_FtsA"/>
    <property type="match status" value="1"/>
</dbReference>
<keyword evidence="4 5" id="KW-0131">Cell cycle</keyword>
<dbReference type="Gene3D" id="3.30.420.40">
    <property type="match status" value="2"/>
</dbReference>
<dbReference type="AlphaFoldDB" id="A0A656D6V5"/>
<gene>
    <name evidence="5" type="primary">ftsA</name>
    <name evidence="8" type="ORF">JGI24_01016</name>
</gene>
<evidence type="ECO:0000256" key="1">
    <source>
        <dbReference type="ARBA" id="ARBA00022475"/>
    </source>
</evidence>
<dbReference type="GO" id="GO:0043093">
    <property type="term" value="P:FtsZ-dependent cytokinesis"/>
    <property type="evidence" value="ECO:0007669"/>
    <property type="project" value="UniProtKB-UniRule"/>
</dbReference>
<accession>A0A656D6V5</accession>
<dbReference type="SMART" id="SM00842">
    <property type="entry name" value="FtsA"/>
    <property type="match status" value="1"/>
</dbReference>
<evidence type="ECO:0000256" key="6">
    <source>
        <dbReference type="PIRNR" id="PIRNR003101"/>
    </source>
</evidence>
<evidence type="ECO:0000256" key="3">
    <source>
        <dbReference type="ARBA" id="ARBA00023136"/>
    </source>
</evidence>
<keyword evidence="9" id="KW-1185">Reference proteome</keyword>
<evidence type="ECO:0000256" key="2">
    <source>
        <dbReference type="ARBA" id="ARBA00022618"/>
    </source>
</evidence>
<dbReference type="InterPro" id="IPR020823">
    <property type="entry name" value="Cell_div_FtsA"/>
</dbReference>
<dbReference type="Proteomes" id="UP000243065">
    <property type="component" value="Unassembled WGS sequence"/>
</dbReference>
<keyword evidence="1 5" id="KW-1003">Cell membrane</keyword>